<protein>
    <submittedName>
        <fullName evidence="1">Uncharacterized protein</fullName>
    </submittedName>
</protein>
<name>A0A8K1FHS0_PYTOL</name>
<gene>
    <name evidence="1" type="ORF">Poli38472_007183</name>
</gene>
<keyword evidence="2" id="KW-1185">Reference proteome</keyword>
<sequence>MVLPASILKRPPKMFLNFPFGSARQDGYPPVVFKRLDSFIKLNGFRARDVFITLDERNVHAISPDEMIMGLRRIDFEVNKEEEQSLREWMQQIVAHDLAFKDFSLALK</sequence>
<evidence type="ECO:0000313" key="1">
    <source>
        <dbReference type="EMBL" id="TMW59038.1"/>
    </source>
</evidence>
<dbReference type="OrthoDB" id="160927at2759"/>
<dbReference type="Proteomes" id="UP000794436">
    <property type="component" value="Unassembled WGS sequence"/>
</dbReference>
<accession>A0A8K1FHS0</accession>
<proteinExistence type="predicted"/>
<evidence type="ECO:0000313" key="2">
    <source>
        <dbReference type="Proteomes" id="UP000794436"/>
    </source>
</evidence>
<reference evidence="1" key="1">
    <citation type="submission" date="2019-03" db="EMBL/GenBank/DDBJ databases">
        <title>Long read genome sequence of the mycoparasitic Pythium oligandrum ATCC 38472 isolated from sugarbeet rhizosphere.</title>
        <authorList>
            <person name="Gaulin E."/>
        </authorList>
    </citation>
    <scope>NUCLEOTIDE SEQUENCE</scope>
    <source>
        <strain evidence="1">ATCC 38472_TT</strain>
    </source>
</reference>
<dbReference type="EMBL" id="SPLM01000110">
    <property type="protein sequence ID" value="TMW59038.1"/>
    <property type="molecule type" value="Genomic_DNA"/>
</dbReference>
<organism evidence="1 2">
    <name type="scientific">Pythium oligandrum</name>
    <name type="common">Mycoparasitic fungus</name>
    <dbReference type="NCBI Taxonomy" id="41045"/>
    <lineage>
        <taxon>Eukaryota</taxon>
        <taxon>Sar</taxon>
        <taxon>Stramenopiles</taxon>
        <taxon>Oomycota</taxon>
        <taxon>Peronosporomycetes</taxon>
        <taxon>Pythiales</taxon>
        <taxon>Pythiaceae</taxon>
        <taxon>Pythium</taxon>
    </lineage>
</organism>
<comment type="caution">
    <text evidence="1">The sequence shown here is derived from an EMBL/GenBank/DDBJ whole genome shotgun (WGS) entry which is preliminary data.</text>
</comment>
<dbReference type="AlphaFoldDB" id="A0A8K1FHS0"/>